<feature type="region of interest" description="Disordered" evidence="3">
    <location>
        <begin position="501"/>
        <end position="520"/>
    </location>
</feature>
<dbReference type="CDD" id="cd00155">
    <property type="entry name" value="RasGEF"/>
    <property type="match status" value="1"/>
</dbReference>
<evidence type="ECO:0000313" key="6">
    <source>
        <dbReference type="EnsemblMetazoa" id="ACHR010091-PA"/>
    </source>
</evidence>
<dbReference type="GO" id="GO:0005085">
    <property type="term" value="F:guanyl-nucleotide exchange factor activity"/>
    <property type="evidence" value="ECO:0007669"/>
    <property type="project" value="UniProtKB-KW"/>
</dbReference>
<dbReference type="STRING" id="43041.A0A182KH53"/>
<dbReference type="EnsemblMetazoa" id="ACHR010091-RA">
    <property type="protein sequence ID" value="ACHR010091-PA"/>
    <property type="gene ID" value="ACHR010091"/>
</dbReference>
<dbReference type="Gene3D" id="1.10.840.10">
    <property type="entry name" value="Ras guanine-nucleotide exchange factors catalytic domain"/>
    <property type="match status" value="1"/>
</dbReference>
<evidence type="ECO:0000256" key="3">
    <source>
        <dbReference type="SAM" id="MobiDB-lite"/>
    </source>
</evidence>
<dbReference type="SMART" id="SM00147">
    <property type="entry name" value="RasGEF"/>
    <property type="match status" value="1"/>
</dbReference>
<dbReference type="InterPro" id="IPR001895">
    <property type="entry name" value="RASGEF_cat_dom"/>
</dbReference>
<dbReference type="SMART" id="SM00233">
    <property type="entry name" value="PH"/>
    <property type="match status" value="1"/>
</dbReference>
<dbReference type="SUPFAM" id="SSF48366">
    <property type="entry name" value="Ras GEF"/>
    <property type="match status" value="1"/>
</dbReference>
<dbReference type="Pfam" id="PF00169">
    <property type="entry name" value="PH"/>
    <property type="match status" value="1"/>
</dbReference>
<sequence>MRYSEIPRDLADRHTCKSKVGRDTKTGRSLSSTGGHNESYDGDGDDGYQQLSSSDGNISQPTQHAEKTHEGSIDTPLIEDSKRKPERHRDRQPLDDKHLCHKATTGSIESLNDGCTTTSSFRPWHSYSKKSYSLPPNTTISDVGSIVFSCQQVSPAELAAQITLLDFPIFNAIQPEELTSCGWTKKNKHTLAPNVVAFTKRFNHTTFWTVQEILNGVSPKDRAEIISHFIKVAKKLHDINNLHSLFAVISALKSASVHRLKESWLLVARKDQQQLDRLSHLFDESDNWAALRKCLNQFKLPGIPYLGIFLTDIIYIDLMHPNKSGEESYARETKMNNVLRVLSSYQSSNYTFISPVPPTLRYLQSRRYIDELQNIFEEDQYKKSLNLEPAAGASTMKSASTVRLPKPKTEQSDIVSRNGKSTFALSECNDSPDSTTCAPNTSQNIASSARQFIPGHRKCYSLGTKYDSTINSDVDLMLQYVNMTVSLFHDLCSIFYPRSSEQSSTSSSASSSRHAKVAEGSNKMRHLLDDSYVESKRANSICATGSGGSHSSDQETEHPTALKLVELEPITSGNLVEGYLKRKTVLKYGRKPTVASWQRYWVLIWSNKMIYFPPKTFKGNERSNFKKEPSKIFPLEGWTAEESDLPLQDEFFQLVNYNHGHAYRFKSGSNASANRWLAALKQVTTPKPVEPLSISLNLISFE</sequence>
<evidence type="ECO:0000259" key="4">
    <source>
        <dbReference type="PROSITE" id="PS50003"/>
    </source>
</evidence>
<name>A0A182KH53_9DIPT</name>
<feature type="compositionally biased region" description="Low complexity" evidence="3">
    <location>
        <begin position="501"/>
        <end position="512"/>
    </location>
</feature>
<dbReference type="InterPro" id="IPR001849">
    <property type="entry name" value="PH_domain"/>
</dbReference>
<reference evidence="7" key="1">
    <citation type="submission" date="2013-03" db="EMBL/GenBank/DDBJ databases">
        <title>The Genome Sequence of Anopheles christyi ACHKN1017.</title>
        <authorList>
            <consortium name="The Broad Institute Genomics Platform"/>
            <person name="Neafsey D.E."/>
            <person name="Besansky N."/>
            <person name="Walker B."/>
            <person name="Young S.K."/>
            <person name="Zeng Q."/>
            <person name="Gargeya S."/>
            <person name="Fitzgerald M."/>
            <person name="Haas B."/>
            <person name="Abouelleil A."/>
            <person name="Allen A.W."/>
            <person name="Alvarado L."/>
            <person name="Arachchi H.M."/>
            <person name="Berlin A.M."/>
            <person name="Chapman S.B."/>
            <person name="Gainer-Dewar J."/>
            <person name="Goldberg J."/>
            <person name="Griggs A."/>
            <person name="Gujja S."/>
            <person name="Hansen M."/>
            <person name="Howarth C."/>
            <person name="Imamovic A."/>
            <person name="Ireland A."/>
            <person name="Larimer J."/>
            <person name="McCowan C."/>
            <person name="Murphy C."/>
            <person name="Pearson M."/>
            <person name="Poon T.W."/>
            <person name="Priest M."/>
            <person name="Roberts A."/>
            <person name="Saif S."/>
            <person name="Shea T."/>
            <person name="Sisk P."/>
            <person name="Sykes S."/>
            <person name="Wortman J."/>
            <person name="Nusbaum C."/>
            <person name="Birren B."/>
        </authorList>
    </citation>
    <scope>NUCLEOTIDE SEQUENCE [LARGE SCALE GENOMIC DNA]</scope>
    <source>
        <strain evidence="7">ACHKN1017</strain>
    </source>
</reference>
<dbReference type="Pfam" id="PF00617">
    <property type="entry name" value="RasGEF"/>
    <property type="match status" value="1"/>
</dbReference>
<evidence type="ECO:0000259" key="5">
    <source>
        <dbReference type="PROSITE" id="PS50009"/>
    </source>
</evidence>
<feature type="domain" description="Ras-GEF" evidence="5">
    <location>
        <begin position="154"/>
        <end position="390"/>
    </location>
</feature>
<dbReference type="PANTHER" id="PTHR23113">
    <property type="entry name" value="GUANINE NUCLEOTIDE EXCHANGE FACTOR"/>
    <property type="match status" value="1"/>
</dbReference>
<dbReference type="InterPro" id="IPR008937">
    <property type="entry name" value="Ras-like_GEF"/>
</dbReference>
<dbReference type="Proteomes" id="UP000075881">
    <property type="component" value="Unassembled WGS sequence"/>
</dbReference>
<dbReference type="GO" id="GO:0005886">
    <property type="term" value="C:plasma membrane"/>
    <property type="evidence" value="ECO:0007669"/>
    <property type="project" value="TreeGrafter"/>
</dbReference>
<dbReference type="InterPro" id="IPR011993">
    <property type="entry name" value="PH-like_dom_sf"/>
</dbReference>
<dbReference type="PANTHER" id="PTHR23113:SF368">
    <property type="entry name" value="CELL DIVISION CONTROL PROTEIN 25"/>
    <property type="match status" value="1"/>
</dbReference>
<feature type="compositionally biased region" description="Low complexity" evidence="3">
    <location>
        <begin position="47"/>
        <end position="56"/>
    </location>
</feature>
<dbReference type="CDD" id="cd13310">
    <property type="entry name" value="PH_RalGPS1_2"/>
    <property type="match status" value="1"/>
</dbReference>
<feature type="domain" description="PH" evidence="4">
    <location>
        <begin position="573"/>
        <end position="685"/>
    </location>
</feature>
<dbReference type="Gene3D" id="2.30.29.30">
    <property type="entry name" value="Pleckstrin-homology domain (PH domain)/Phosphotyrosine-binding domain (PTB)"/>
    <property type="match status" value="1"/>
</dbReference>
<reference evidence="6" key="2">
    <citation type="submission" date="2020-05" db="UniProtKB">
        <authorList>
            <consortium name="EnsemblMetazoa"/>
        </authorList>
    </citation>
    <scope>IDENTIFICATION</scope>
    <source>
        <strain evidence="6">ACHKN1017</strain>
    </source>
</reference>
<keyword evidence="1 2" id="KW-0344">Guanine-nucleotide releasing factor</keyword>
<dbReference type="VEuPathDB" id="VectorBase:ACHR010091"/>
<dbReference type="PROSITE" id="PS50009">
    <property type="entry name" value="RASGEF_CAT"/>
    <property type="match status" value="1"/>
</dbReference>
<dbReference type="AlphaFoldDB" id="A0A182KH53"/>
<dbReference type="InterPro" id="IPR023578">
    <property type="entry name" value="Ras_GEF_dom_sf"/>
</dbReference>
<dbReference type="InterPro" id="IPR036964">
    <property type="entry name" value="RASGEF_cat_dom_sf"/>
</dbReference>
<accession>A0A182KH53</accession>
<dbReference type="PROSITE" id="PS50003">
    <property type="entry name" value="PH_DOMAIN"/>
    <property type="match status" value="1"/>
</dbReference>
<evidence type="ECO:0000313" key="7">
    <source>
        <dbReference type="Proteomes" id="UP000075881"/>
    </source>
</evidence>
<evidence type="ECO:0000256" key="2">
    <source>
        <dbReference type="PROSITE-ProRule" id="PRU00168"/>
    </source>
</evidence>
<evidence type="ECO:0008006" key="8">
    <source>
        <dbReference type="Google" id="ProtNLM"/>
    </source>
</evidence>
<feature type="compositionally biased region" description="Basic and acidic residues" evidence="3">
    <location>
        <begin position="79"/>
        <end position="98"/>
    </location>
</feature>
<dbReference type="SUPFAM" id="SSF50729">
    <property type="entry name" value="PH domain-like"/>
    <property type="match status" value="1"/>
</dbReference>
<protein>
    <recommendedName>
        <fullName evidence="8">Ras-specific guanine nucleotide-releasing factor RalGPS1</fullName>
    </recommendedName>
</protein>
<evidence type="ECO:0000256" key="1">
    <source>
        <dbReference type="ARBA" id="ARBA00022658"/>
    </source>
</evidence>
<proteinExistence type="predicted"/>
<keyword evidence="7" id="KW-1185">Reference proteome</keyword>
<feature type="compositionally biased region" description="Polar residues" evidence="3">
    <location>
        <begin position="27"/>
        <end position="36"/>
    </location>
</feature>
<feature type="region of interest" description="Disordered" evidence="3">
    <location>
        <begin position="1"/>
        <end position="101"/>
    </location>
</feature>
<dbReference type="GO" id="GO:0007265">
    <property type="term" value="P:Ras protein signal transduction"/>
    <property type="evidence" value="ECO:0007669"/>
    <property type="project" value="TreeGrafter"/>
</dbReference>
<organism evidence="6 7">
    <name type="scientific">Anopheles christyi</name>
    <dbReference type="NCBI Taxonomy" id="43041"/>
    <lineage>
        <taxon>Eukaryota</taxon>
        <taxon>Metazoa</taxon>
        <taxon>Ecdysozoa</taxon>
        <taxon>Arthropoda</taxon>
        <taxon>Hexapoda</taxon>
        <taxon>Insecta</taxon>
        <taxon>Pterygota</taxon>
        <taxon>Neoptera</taxon>
        <taxon>Endopterygota</taxon>
        <taxon>Diptera</taxon>
        <taxon>Nematocera</taxon>
        <taxon>Culicoidea</taxon>
        <taxon>Culicidae</taxon>
        <taxon>Anophelinae</taxon>
        <taxon>Anopheles</taxon>
    </lineage>
</organism>
<feature type="compositionally biased region" description="Basic and acidic residues" evidence="3">
    <location>
        <begin position="1"/>
        <end position="26"/>
    </location>
</feature>